<comment type="caution">
    <text evidence="1">The sequence shown here is derived from an EMBL/GenBank/DDBJ whole genome shotgun (WGS) entry which is preliminary data.</text>
</comment>
<reference evidence="1 2" key="1">
    <citation type="submission" date="2017-11" db="EMBL/GenBank/DDBJ databases">
        <title>Draft Genome Sequence of Lactobacillus curieae NBRC 111893 isolated from Koso, a Japanese sugar-Vegetable Fermented Beverage.</title>
        <authorList>
            <person name="Chiou T.Y."/>
            <person name="Oshima K."/>
            <person name="Suda W."/>
            <person name="Hattori M."/>
            <person name="Takahashi T."/>
        </authorList>
    </citation>
    <scope>NUCLEOTIDE SEQUENCE [LARGE SCALE GENOMIC DNA]</scope>
    <source>
        <strain evidence="1 2">NBRC111893</strain>
    </source>
</reference>
<proteinExistence type="predicted"/>
<evidence type="ECO:0000313" key="2">
    <source>
        <dbReference type="Proteomes" id="UP000286974"/>
    </source>
</evidence>
<dbReference type="Gene3D" id="1.50.10.10">
    <property type="match status" value="1"/>
</dbReference>
<accession>A0A401FM69</accession>
<dbReference type="Proteomes" id="UP000286974">
    <property type="component" value="Unassembled WGS sequence"/>
</dbReference>
<evidence type="ECO:0008006" key="3">
    <source>
        <dbReference type="Google" id="ProtNLM"/>
    </source>
</evidence>
<dbReference type="RefSeq" id="WP_125008422.1">
    <property type="nucleotide sequence ID" value="NZ_BEXA01000003.1"/>
</dbReference>
<dbReference type="InterPro" id="IPR012341">
    <property type="entry name" value="6hp_glycosidase-like_sf"/>
</dbReference>
<dbReference type="OrthoDB" id="1779554at2"/>
<dbReference type="SUPFAM" id="SSF48208">
    <property type="entry name" value="Six-hairpin glycosidases"/>
    <property type="match status" value="1"/>
</dbReference>
<dbReference type="EMBL" id="BEXA01000003">
    <property type="protein sequence ID" value="GAY73443.1"/>
    <property type="molecule type" value="Genomic_DNA"/>
</dbReference>
<evidence type="ECO:0000313" key="1">
    <source>
        <dbReference type="EMBL" id="GAY73443.1"/>
    </source>
</evidence>
<dbReference type="GO" id="GO:0005975">
    <property type="term" value="P:carbohydrate metabolic process"/>
    <property type="evidence" value="ECO:0007669"/>
    <property type="project" value="InterPro"/>
</dbReference>
<protein>
    <recommendedName>
        <fullName evidence="3">Glycosyl hydrolase family 8</fullName>
    </recommendedName>
</protein>
<sequence>MNATLDDLRIIRSMVVYDAVNNSVKYQKTAAKRFAKLKPNVIQHGQLTDFYDVNLKKGTSTGSLAYFDLLTLKYFESATNQGRKDYQRQLQVVNHGYLGDVFPLYAANYNWQTKQYSQQNLNGSEALVVLLHLAEVGKIKSTSLNWLRLQIDQHQLANTYSITGQIVDKNQSPANYGLAAMIFANVNDQAYYQKAMKLVWKSQVKKAGIKVNGGIGIAKNNEFYSYNNLVSLLASQMAK</sequence>
<organism evidence="1 2">
    <name type="scientific">Lentilactobacillus kosonis</name>
    <dbReference type="NCBI Taxonomy" id="2810561"/>
    <lineage>
        <taxon>Bacteria</taxon>
        <taxon>Bacillati</taxon>
        <taxon>Bacillota</taxon>
        <taxon>Bacilli</taxon>
        <taxon>Lactobacillales</taxon>
        <taxon>Lactobacillaceae</taxon>
        <taxon>Lentilactobacillus</taxon>
    </lineage>
</organism>
<dbReference type="InterPro" id="IPR008928">
    <property type="entry name" value="6-hairpin_glycosidase_sf"/>
</dbReference>
<name>A0A401FM69_9LACO</name>
<keyword evidence="2" id="KW-1185">Reference proteome</keyword>
<gene>
    <name evidence="1" type="ORF">NBRC111893_1589</name>
</gene>
<dbReference type="AlphaFoldDB" id="A0A401FM69"/>